<reference evidence="6 7" key="1">
    <citation type="submission" date="2018-05" db="EMBL/GenBank/DDBJ databases">
        <authorList>
            <person name="Datahose"/>
        </authorList>
    </citation>
    <scope>NUCLEOTIDE SEQUENCE</scope>
</reference>
<dbReference type="SUPFAM" id="SSF56112">
    <property type="entry name" value="Protein kinase-like (PK-like)"/>
    <property type="match status" value="1"/>
</dbReference>
<feature type="transmembrane region" description="Helical" evidence="4">
    <location>
        <begin position="31"/>
        <end position="50"/>
    </location>
</feature>
<dbReference type="GO" id="GO:0043235">
    <property type="term" value="C:receptor complex"/>
    <property type="evidence" value="ECO:0007669"/>
    <property type="project" value="TreeGrafter"/>
</dbReference>
<dbReference type="STRING" id="8154.ENSACLP00000023756"/>
<dbReference type="GO" id="GO:0005524">
    <property type="term" value="F:ATP binding"/>
    <property type="evidence" value="ECO:0007669"/>
    <property type="project" value="UniProtKB-KW"/>
</dbReference>
<dbReference type="OMA" id="ERHATRH"/>
<feature type="domain" description="Protein kinase" evidence="5">
    <location>
        <begin position="188"/>
        <end position="467"/>
    </location>
</feature>
<dbReference type="Bgee" id="ENSACLG00000016167">
    <property type="expression patterns" value="Expressed in anal fin and 1 other cell type or tissue"/>
</dbReference>
<dbReference type="Pfam" id="PF07714">
    <property type="entry name" value="PK_Tyr_Ser-Thr"/>
    <property type="match status" value="1"/>
</dbReference>
<evidence type="ECO:0000313" key="6">
    <source>
        <dbReference type="Ensembl" id="ENSACLP00000023756.2"/>
    </source>
</evidence>
<dbReference type="GO" id="GO:0007169">
    <property type="term" value="P:cell surface receptor protein tyrosine kinase signaling pathway"/>
    <property type="evidence" value="ECO:0007669"/>
    <property type="project" value="TreeGrafter"/>
</dbReference>
<dbReference type="InterPro" id="IPR011009">
    <property type="entry name" value="Kinase-like_dom_sf"/>
</dbReference>
<feature type="compositionally biased region" description="Basic residues" evidence="3">
    <location>
        <begin position="118"/>
        <end position="134"/>
    </location>
</feature>
<organism evidence="6 7">
    <name type="scientific">Astatotilapia calliptera</name>
    <name type="common">Eastern happy</name>
    <name type="synonym">Chromis callipterus</name>
    <dbReference type="NCBI Taxonomy" id="8154"/>
    <lineage>
        <taxon>Eukaryota</taxon>
        <taxon>Metazoa</taxon>
        <taxon>Chordata</taxon>
        <taxon>Craniata</taxon>
        <taxon>Vertebrata</taxon>
        <taxon>Euteleostomi</taxon>
        <taxon>Actinopterygii</taxon>
        <taxon>Neopterygii</taxon>
        <taxon>Teleostei</taxon>
        <taxon>Neoteleostei</taxon>
        <taxon>Acanthomorphata</taxon>
        <taxon>Ovalentaria</taxon>
        <taxon>Cichlomorphae</taxon>
        <taxon>Cichliformes</taxon>
        <taxon>Cichlidae</taxon>
        <taxon>African cichlids</taxon>
        <taxon>Pseudocrenilabrinae</taxon>
        <taxon>Haplochromini</taxon>
        <taxon>Astatotilapia</taxon>
    </lineage>
</organism>
<evidence type="ECO:0000256" key="2">
    <source>
        <dbReference type="ARBA" id="ARBA00022840"/>
    </source>
</evidence>
<keyword evidence="2" id="KW-0067">ATP-binding</keyword>
<evidence type="ECO:0000256" key="1">
    <source>
        <dbReference type="ARBA" id="ARBA00022741"/>
    </source>
</evidence>
<dbReference type="GO" id="GO:0004714">
    <property type="term" value="F:transmembrane receptor protein tyrosine kinase activity"/>
    <property type="evidence" value="ECO:0007669"/>
    <property type="project" value="TreeGrafter"/>
</dbReference>
<keyword evidence="4" id="KW-1133">Transmembrane helix</keyword>
<feature type="transmembrane region" description="Helical" evidence="4">
    <location>
        <begin position="62"/>
        <end position="83"/>
    </location>
</feature>
<proteinExistence type="predicted"/>
<evidence type="ECO:0000313" key="7">
    <source>
        <dbReference type="Proteomes" id="UP000265100"/>
    </source>
</evidence>
<dbReference type="PROSITE" id="PS50011">
    <property type="entry name" value="PROTEIN_KINASE_DOM"/>
    <property type="match status" value="1"/>
</dbReference>
<keyword evidence="7" id="KW-1185">Reference proteome</keyword>
<dbReference type="PANTHER" id="PTHR24416">
    <property type="entry name" value="TYROSINE-PROTEIN KINASE RECEPTOR"/>
    <property type="match status" value="1"/>
</dbReference>
<keyword evidence="4" id="KW-0472">Membrane</keyword>
<accession>A0A3P8Q2X6</accession>
<dbReference type="AlphaFoldDB" id="A0A3P8Q2X6"/>
<dbReference type="GO" id="GO:0005886">
    <property type="term" value="C:plasma membrane"/>
    <property type="evidence" value="ECO:0007669"/>
    <property type="project" value="TreeGrafter"/>
</dbReference>
<protein>
    <recommendedName>
        <fullName evidence="5">Protein kinase domain-containing protein</fullName>
    </recommendedName>
</protein>
<dbReference type="PRINTS" id="PR00109">
    <property type="entry name" value="TYRKINASE"/>
</dbReference>
<evidence type="ECO:0000259" key="5">
    <source>
        <dbReference type="PROSITE" id="PS50011"/>
    </source>
</evidence>
<dbReference type="Proteomes" id="UP000265100">
    <property type="component" value="Chromosome 22"/>
</dbReference>
<dbReference type="Gene3D" id="3.30.200.20">
    <property type="entry name" value="Phosphorylase Kinase, domain 1"/>
    <property type="match status" value="1"/>
</dbReference>
<reference evidence="7" key="2">
    <citation type="submission" date="2023-03" db="EMBL/GenBank/DDBJ databases">
        <authorList>
            <consortium name="Wellcome Sanger Institute Data Sharing"/>
        </authorList>
    </citation>
    <scope>NUCLEOTIDE SEQUENCE [LARGE SCALE GENOMIC DNA]</scope>
</reference>
<evidence type="ECO:0000256" key="3">
    <source>
        <dbReference type="SAM" id="MobiDB-lite"/>
    </source>
</evidence>
<feature type="region of interest" description="Disordered" evidence="3">
    <location>
        <begin position="97"/>
        <end position="148"/>
    </location>
</feature>
<name>A0A3P8Q2X6_ASTCA</name>
<dbReference type="OrthoDB" id="4062651at2759"/>
<keyword evidence="4" id="KW-0812">Transmembrane</keyword>
<sequence>MTEKKKHVIIQLYKRYCVCIERHPVHPVTNLWKYIANMNIYSIYSLATLLGMPSIKEYQVEVIIVPALLLFGTLVTLVPLFILRYCCDRNRTRVRTAQHYHSSSHRQTERHHQQQHSTNHHHSHRTKHQHHRSHLQGIDAPPGINPLEHEELPMSVTQVRQNVRPTMAVAPQRSTERHHEAFSQVAALPQTFSIHPNDTVNFYRARTDNKNVVLRVLKETATSSEKQKFLGFASFVSGLGPHPFIPVLLGVMSAQSPLVMVVEELQQRDLLGFLWRCRQDNSGLQPSCDMTEKRIFTMAAQVASALDYLHSQNCIHGNVGARSILVGGDMTAKLWGFGPAHRRRTQGSSTGEDTVTKKWQAPEVLAMRPITKSSDVWSFGILIYEMVTLGDPPFAQVPSSELLQHLQRGSHLKRPDTCSNSLYSIIRSCCHFKAKSRLSTSELIRMLKAGESSANGRTALRVTEPFIFEKYLSEAGFAEAYNYAVL</sequence>
<evidence type="ECO:0000256" key="4">
    <source>
        <dbReference type="SAM" id="Phobius"/>
    </source>
</evidence>
<dbReference type="PANTHER" id="PTHR24416:SF631">
    <property type="entry name" value="SERINE_THREONINE_TYROSINE KINASE 1"/>
    <property type="match status" value="1"/>
</dbReference>
<dbReference type="Gene3D" id="1.10.510.10">
    <property type="entry name" value="Transferase(Phosphotransferase) domain 1"/>
    <property type="match status" value="1"/>
</dbReference>
<dbReference type="InterPro" id="IPR050122">
    <property type="entry name" value="RTK"/>
</dbReference>
<keyword evidence="1" id="KW-0547">Nucleotide-binding</keyword>
<reference evidence="6" key="3">
    <citation type="submission" date="2025-08" db="UniProtKB">
        <authorList>
            <consortium name="Ensembl"/>
        </authorList>
    </citation>
    <scope>IDENTIFICATION</scope>
</reference>
<dbReference type="InterPro" id="IPR001245">
    <property type="entry name" value="Ser-Thr/Tyr_kinase_cat_dom"/>
</dbReference>
<dbReference type="Ensembl" id="ENSACLT00000024326.2">
    <property type="protein sequence ID" value="ENSACLP00000023756.2"/>
    <property type="gene ID" value="ENSACLG00000016167.2"/>
</dbReference>
<dbReference type="GeneTree" id="ENSGT00940000157871"/>
<dbReference type="InterPro" id="IPR000719">
    <property type="entry name" value="Prot_kinase_dom"/>
</dbReference>
<reference evidence="6" key="4">
    <citation type="submission" date="2025-09" db="UniProtKB">
        <authorList>
            <consortium name="Ensembl"/>
        </authorList>
    </citation>
    <scope>IDENTIFICATION</scope>
</reference>